<evidence type="ECO:0000313" key="1">
    <source>
        <dbReference type="EMBL" id="KAL2652277.1"/>
    </source>
</evidence>
<dbReference type="InterPro" id="IPR023214">
    <property type="entry name" value="HAD_sf"/>
</dbReference>
<evidence type="ECO:0000313" key="2">
    <source>
        <dbReference type="Proteomes" id="UP001605036"/>
    </source>
</evidence>
<dbReference type="PANTHER" id="PTHR18901:SF38">
    <property type="entry name" value="PSEUDOURIDINE-5'-PHOSPHATASE"/>
    <property type="match status" value="1"/>
</dbReference>
<evidence type="ECO:0008006" key="3">
    <source>
        <dbReference type="Google" id="ProtNLM"/>
    </source>
</evidence>
<dbReference type="SUPFAM" id="SSF56784">
    <property type="entry name" value="HAD-like"/>
    <property type="match status" value="1"/>
</dbReference>
<proteinExistence type="predicted"/>
<dbReference type="InterPro" id="IPR036412">
    <property type="entry name" value="HAD-like_sf"/>
</dbReference>
<reference evidence="1 2" key="1">
    <citation type="submission" date="2024-09" db="EMBL/GenBank/DDBJ databases">
        <title>Chromosome-scale assembly of Riccia fluitans.</title>
        <authorList>
            <person name="Paukszto L."/>
            <person name="Sawicki J."/>
            <person name="Karawczyk K."/>
            <person name="Piernik-Szablinska J."/>
            <person name="Szczecinska M."/>
            <person name="Mazdziarz M."/>
        </authorList>
    </citation>
    <scope>NUCLEOTIDE SEQUENCE [LARGE SCALE GENOMIC DNA]</scope>
    <source>
        <strain evidence="1">Rf_01</strain>
        <tissue evidence="1">Aerial parts of the thallus</tissue>
    </source>
</reference>
<gene>
    <name evidence="1" type="ORF">R1flu_020405</name>
</gene>
<dbReference type="Proteomes" id="UP001605036">
    <property type="component" value="Unassembled WGS sequence"/>
</dbReference>
<dbReference type="PANTHER" id="PTHR18901">
    <property type="entry name" value="2-DEOXYGLUCOSE-6-PHOSPHATE PHOSPHATASE 2"/>
    <property type="match status" value="1"/>
</dbReference>
<keyword evidence="2" id="KW-1185">Reference proteome</keyword>
<sequence>MSHLLKELRIRITPDDTDGEETHTKKICISAGRIIEIISEVKKGMVGTASSTPRQAEVTKLVTYPSSRFEALPLPVLENIVRTISAADLYTLSQELRALLGIFMRMVFPWQQQQVDGLKHGELFGFMQHVVVGDDPAVIRGKPAPEIFLTAFNRFQEPSLETKNALVFKDAPTGVAAAIVAQMPVIMVLNS</sequence>
<organism evidence="1 2">
    <name type="scientific">Riccia fluitans</name>
    <dbReference type="NCBI Taxonomy" id="41844"/>
    <lineage>
        <taxon>Eukaryota</taxon>
        <taxon>Viridiplantae</taxon>
        <taxon>Streptophyta</taxon>
        <taxon>Embryophyta</taxon>
        <taxon>Marchantiophyta</taxon>
        <taxon>Marchantiopsida</taxon>
        <taxon>Marchantiidae</taxon>
        <taxon>Marchantiales</taxon>
        <taxon>Ricciaceae</taxon>
        <taxon>Riccia</taxon>
    </lineage>
</organism>
<name>A0ABD1ZLE4_9MARC</name>
<dbReference type="AlphaFoldDB" id="A0ABD1ZLE4"/>
<protein>
    <recommendedName>
        <fullName evidence="3">F-box domain-containing protein</fullName>
    </recommendedName>
</protein>
<comment type="caution">
    <text evidence="1">The sequence shown here is derived from an EMBL/GenBank/DDBJ whole genome shotgun (WGS) entry which is preliminary data.</text>
</comment>
<dbReference type="Gene3D" id="3.40.50.1000">
    <property type="entry name" value="HAD superfamily/HAD-like"/>
    <property type="match status" value="1"/>
</dbReference>
<accession>A0ABD1ZLE4</accession>
<dbReference type="EMBL" id="JBHFFA010000001">
    <property type="protein sequence ID" value="KAL2652277.1"/>
    <property type="molecule type" value="Genomic_DNA"/>
</dbReference>